<dbReference type="GO" id="GO:0032259">
    <property type="term" value="P:methylation"/>
    <property type="evidence" value="ECO:0007669"/>
    <property type="project" value="UniProtKB-KW"/>
</dbReference>
<keyword evidence="8" id="KW-0539">Nucleus</keyword>
<dbReference type="InterPro" id="IPR029063">
    <property type="entry name" value="SAM-dependent_MTases_sf"/>
</dbReference>
<organism evidence="9 10">
    <name type="scientific">Brassicogethes aeneus</name>
    <name type="common">Rape pollen beetle</name>
    <name type="synonym">Meligethes aeneus</name>
    <dbReference type="NCBI Taxonomy" id="1431903"/>
    <lineage>
        <taxon>Eukaryota</taxon>
        <taxon>Metazoa</taxon>
        <taxon>Ecdysozoa</taxon>
        <taxon>Arthropoda</taxon>
        <taxon>Hexapoda</taxon>
        <taxon>Insecta</taxon>
        <taxon>Pterygota</taxon>
        <taxon>Neoptera</taxon>
        <taxon>Endopterygota</taxon>
        <taxon>Coleoptera</taxon>
        <taxon>Polyphaga</taxon>
        <taxon>Cucujiformia</taxon>
        <taxon>Nitidulidae</taxon>
        <taxon>Meligethinae</taxon>
        <taxon>Brassicogethes</taxon>
    </lineage>
</organism>
<keyword evidence="5" id="KW-0963">Cytoplasm</keyword>
<dbReference type="PANTHER" id="PTHR13539">
    <property type="entry name" value="CALMODULIN-LYSINE N-METHYLTRANSFERASE"/>
    <property type="match status" value="1"/>
</dbReference>
<keyword evidence="10" id="KW-1185">Reference proteome</keyword>
<name>A0A9P0B3C5_BRAAE</name>
<reference evidence="9" key="1">
    <citation type="submission" date="2021-12" db="EMBL/GenBank/DDBJ databases">
        <authorList>
            <person name="King R."/>
        </authorList>
    </citation>
    <scope>NUCLEOTIDE SEQUENCE</scope>
</reference>
<dbReference type="EC" id="2.1.1.60" evidence="3"/>
<dbReference type="Pfam" id="PF10294">
    <property type="entry name" value="Methyltransf_16"/>
    <property type="match status" value="1"/>
</dbReference>
<evidence type="ECO:0000256" key="1">
    <source>
        <dbReference type="ARBA" id="ARBA00004123"/>
    </source>
</evidence>
<dbReference type="SUPFAM" id="SSF53335">
    <property type="entry name" value="S-adenosyl-L-methionine-dependent methyltransferases"/>
    <property type="match status" value="1"/>
</dbReference>
<comment type="subcellular location">
    <subcellularLocation>
        <location evidence="2">Cytoplasm</location>
    </subcellularLocation>
    <subcellularLocation>
        <location evidence="1">Nucleus</location>
    </subcellularLocation>
</comment>
<dbReference type="InterPro" id="IPR019410">
    <property type="entry name" value="Methyltransf_16"/>
</dbReference>
<evidence type="ECO:0000256" key="3">
    <source>
        <dbReference type="ARBA" id="ARBA00011914"/>
    </source>
</evidence>
<evidence type="ECO:0000256" key="8">
    <source>
        <dbReference type="ARBA" id="ARBA00023242"/>
    </source>
</evidence>
<evidence type="ECO:0000256" key="6">
    <source>
        <dbReference type="ARBA" id="ARBA00022603"/>
    </source>
</evidence>
<dbReference type="PANTHER" id="PTHR13539:SF3">
    <property type="entry name" value="CALMODULIN-LYSINE N-METHYLTRANSFERASE"/>
    <property type="match status" value="1"/>
</dbReference>
<dbReference type="GO" id="GO:0005737">
    <property type="term" value="C:cytoplasm"/>
    <property type="evidence" value="ECO:0007669"/>
    <property type="project" value="UniProtKB-SubCell"/>
</dbReference>
<dbReference type="EMBL" id="OV121135">
    <property type="protein sequence ID" value="CAH0554615.1"/>
    <property type="molecule type" value="Genomic_DNA"/>
</dbReference>
<evidence type="ECO:0000313" key="9">
    <source>
        <dbReference type="EMBL" id="CAH0554615.1"/>
    </source>
</evidence>
<protein>
    <recommendedName>
        <fullName evidence="4">Calmodulin-lysine N-methyltransferase</fullName>
        <ecNumber evidence="3">2.1.1.60</ecNumber>
    </recommendedName>
</protein>
<dbReference type="Gene3D" id="3.40.50.150">
    <property type="entry name" value="Vaccinia Virus protein VP39"/>
    <property type="match status" value="1"/>
</dbReference>
<evidence type="ECO:0000313" key="10">
    <source>
        <dbReference type="Proteomes" id="UP001154078"/>
    </source>
</evidence>
<accession>A0A9P0B3C5</accession>
<proteinExistence type="predicted"/>
<dbReference type="GO" id="GO:0005634">
    <property type="term" value="C:nucleus"/>
    <property type="evidence" value="ECO:0007669"/>
    <property type="project" value="UniProtKB-SubCell"/>
</dbReference>
<gene>
    <name evidence="9" type="ORF">MELIAE_LOCUS6160</name>
</gene>
<evidence type="ECO:0000256" key="7">
    <source>
        <dbReference type="ARBA" id="ARBA00022679"/>
    </source>
</evidence>
<dbReference type="Proteomes" id="UP001154078">
    <property type="component" value="Chromosome 4"/>
</dbReference>
<dbReference type="CDD" id="cd02440">
    <property type="entry name" value="AdoMet_MTases"/>
    <property type="match status" value="1"/>
</dbReference>
<evidence type="ECO:0000256" key="5">
    <source>
        <dbReference type="ARBA" id="ARBA00022490"/>
    </source>
</evidence>
<evidence type="ECO:0000256" key="2">
    <source>
        <dbReference type="ARBA" id="ARBA00004496"/>
    </source>
</evidence>
<dbReference type="OrthoDB" id="413520at2759"/>
<evidence type="ECO:0000256" key="4">
    <source>
        <dbReference type="ARBA" id="ARBA00020594"/>
    </source>
</evidence>
<dbReference type="InterPro" id="IPR025800">
    <property type="entry name" value="CaM-Lys-N-MeTrfase"/>
</dbReference>
<dbReference type="GO" id="GO:0018025">
    <property type="term" value="F:calmodulin-lysine N-methyltransferase activity"/>
    <property type="evidence" value="ECO:0007669"/>
    <property type="project" value="UniProtKB-EC"/>
</dbReference>
<keyword evidence="6" id="KW-0489">Methyltransferase</keyword>
<sequence>MLKINAHSMDQNRDIYGLKNSKNCDIDLNEVVKFGSGNEKKKVARRRWGILAKALKSPSGSEPSSPTDDASVRRISSFMLLTTARLSSAPVVRRADNDRQLNETNKRTWYKYSFTIDDCEYLVNVGHRDRTFSAEDLMGFNNTGNICIWPSEETLSYYVCSNLPLFNDKTVLELGGGMSCLAGLFVAKYGSAKHVTVTDGNKISVDNVQATLHCNEFKGGVSCRVLKWGAEKSGEKYDVVLCADCLFFDDARADLIDCIRSHLAQSGTAYVMAPQRGATLDEFVRQSELKGFKCRKVLNYSGLVWDKRAALLSNFDYNDNIHYPILIEVTNF</sequence>
<dbReference type="AlphaFoldDB" id="A0A9P0B3C5"/>
<keyword evidence="7" id="KW-0808">Transferase</keyword>